<evidence type="ECO:0000313" key="3">
    <source>
        <dbReference type="Proteomes" id="UP000232453"/>
    </source>
</evidence>
<feature type="compositionally biased region" description="Basic and acidic residues" evidence="1">
    <location>
        <begin position="1"/>
        <end position="10"/>
    </location>
</feature>
<dbReference type="Proteomes" id="UP000232453">
    <property type="component" value="Unassembled WGS sequence"/>
</dbReference>
<gene>
    <name evidence="2" type="ORF">ATL51_3315</name>
</gene>
<proteinExistence type="predicted"/>
<evidence type="ECO:0000256" key="1">
    <source>
        <dbReference type="SAM" id="MobiDB-lite"/>
    </source>
</evidence>
<feature type="compositionally biased region" description="Basic residues" evidence="1">
    <location>
        <begin position="318"/>
        <end position="328"/>
    </location>
</feature>
<feature type="compositionally biased region" description="Low complexity" evidence="1">
    <location>
        <begin position="248"/>
        <end position="262"/>
    </location>
</feature>
<dbReference type="AlphaFoldDB" id="A0AA44UQP9"/>
<evidence type="ECO:0000313" key="2">
    <source>
        <dbReference type="EMBL" id="PKB31621.1"/>
    </source>
</evidence>
<dbReference type="EMBL" id="PHUJ01000003">
    <property type="protein sequence ID" value="PKB31621.1"/>
    <property type="molecule type" value="Genomic_DNA"/>
</dbReference>
<feature type="compositionally biased region" description="Basic and acidic residues" evidence="1">
    <location>
        <begin position="226"/>
        <end position="245"/>
    </location>
</feature>
<feature type="region of interest" description="Disordered" evidence="1">
    <location>
        <begin position="1"/>
        <end position="328"/>
    </location>
</feature>
<feature type="compositionally biased region" description="Basic and acidic residues" evidence="1">
    <location>
        <begin position="292"/>
        <end position="313"/>
    </location>
</feature>
<feature type="compositionally biased region" description="Basic and acidic residues" evidence="1">
    <location>
        <begin position="175"/>
        <end position="184"/>
    </location>
</feature>
<name>A0AA44UQP9_PSEA5</name>
<comment type="caution">
    <text evidence="2">The sequence shown here is derived from an EMBL/GenBank/DDBJ whole genome shotgun (WGS) entry which is preliminary data.</text>
</comment>
<sequence length="328" mass="35451">MPVERSDGEGHGGLSFGRSAAPGRGRTGGDRDADEAQQTAGERGRCRHLPEQCPGQSDHHRRDRVRGGGQPARGRAGQCVSPGQERDSGREHPQVDDAGDGRRRCGGERGDQRRQERQQRDGPGDGARPGHRQGVDPGQQPLLCDGRARVDQCGEQPQQHPGQVGAPGRRRRRDEHHPGERDGHPGQQPCRESLAEQEPGEHGDDHRCHVHQQRGRARVEVPLGRVQREVVDAEPGRAPDHDRRQQPSAGQGWAGAASAGADHGQDRGQGQGPDRHPSQGQRARRQVVADGADAHEGRGPEHDGGGRGGERQQSRPGRGAHRVGRRVS</sequence>
<protein>
    <submittedName>
        <fullName evidence="2">Uncharacterized protein</fullName>
    </submittedName>
</protein>
<feature type="compositionally biased region" description="Basic and acidic residues" evidence="1">
    <location>
        <begin position="84"/>
        <end position="123"/>
    </location>
</feature>
<organism evidence="2 3">
    <name type="scientific">Pseudonocardia alni</name>
    <name type="common">Amycolata alni</name>
    <dbReference type="NCBI Taxonomy" id="33907"/>
    <lineage>
        <taxon>Bacteria</taxon>
        <taxon>Bacillati</taxon>
        <taxon>Actinomycetota</taxon>
        <taxon>Actinomycetes</taxon>
        <taxon>Pseudonocardiales</taxon>
        <taxon>Pseudonocardiaceae</taxon>
        <taxon>Pseudonocardia</taxon>
    </lineage>
</organism>
<accession>A0AA44UQP9</accession>
<reference evidence="2 3" key="1">
    <citation type="submission" date="2017-11" db="EMBL/GenBank/DDBJ databases">
        <title>Sequencing the genomes of 1000 actinobacteria strains.</title>
        <authorList>
            <person name="Klenk H.-P."/>
        </authorList>
    </citation>
    <scope>NUCLEOTIDE SEQUENCE [LARGE SCALE GENOMIC DNA]</scope>
    <source>
        <strain evidence="2 3">DSM 44104</strain>
    </source>
</reference>